<dbReference type="InterPro" id="IPR001296">
    <property type="entry name" value="Glyco_trans_1"/>
</dbReference>
<dbReference type="EMBL" id="MN079150">
    <property type="protein sequence ID" value="QEA06536.1"/>
    <property type="molecule type" value="Genomic_DNA"/>
</dbReference>
<dbReference type="Pfam" id="PF00534">
    <property type="entry name" value="Glycos_transf_1"/>
    <property type="match status" value="1"/>
</dbReference>
<feature type="domain" description="Glycosyl transferase family 1" evidence="1">
    <location>
        <begin position="229"/>
        <end position="383"/>
    </location>
</feature>
<dbReference type="InterPro" id="IPR028098">
    <property type="entry name" value="Glyco_trans_4-like_N"/>
</dbReference>
<name>A0A5B8RD59_9ZZZZ</name>
<gene>
    <name evidence="3" type="primary">gtf1_2</name>
    <name evidence="3" type="ORF">KBTEX_02876</name>
</gene>
<dbReference type="PANTHER" id="PTHR12526:SF638">
    <property type="entry name" value="SPORE COAT PROTEIN SA"/>
    <property type="match status" value="1"/>
</dbReference>
<dbReference type="EC" id="2.4.1.-" evidence="3"/>
<dbReference type="CDD" id="cd03811">
    <property type="entry name" value="GT4_GT28_WabH-like"/>
    <property type="match status" value="1"/>
</dbReference>
<proteinExistence type="predicted"/>
<feature type="domain" description="Glycosyltransferase subfamily 4-like N-terminal" evidence="2">
    <location>
        <begin position="21"/>
        <end position="210"/>
    </location>
</feature>
<evidence type="ECO:0000259" key="2">
    <source>
        <dbReference type="Pfam" id="PF13439"/>
    </source>
</evidence>
<keyword evidence="3" id="KW-0328">Glycosyltransferase</keyword>
<dbReference type="PANTHER" id="PTHR12526">
    <property type="entry name" value="GLYCOSYLTRANSFERASE"/>
    <property type="match status" value="1"/>
</dbReference>
<evidence type="ECO:0000313" key="3">
    <source>
        <dbReference type="EMBL" id="QEA06536.1"/>
    </source>
</evidence>
<organism evidence="3">
    <name type="scientific">uncultured organism</name>
    <dbReference type="NCBI Taxonomy" id="155900"/>
    <lineage>
        <taxon>unclassified sequences</taxon>
        <taxon>environmental samples</taxon>
    </lineage>
</organism>
<sequence>MDTPESRRPDIALLLPSLAAGGVGRMTLNLAAGFVARGLRVDLVLCRPEGPYMDAIPDGVHLVTLQRESGPAARLRLARLYPREIGLLARPALLAPRPAPVQPYVADLARYLAEYRPASLLAAKTRTNLLALWARHQSGLATRTVIAEHTQLSRAIAASRKWRWHYIAPLVGRFYPEADAIVSVSEGVGDDLAATAGLPRGSITTLHNPVVTPALAERAAEPSPHPWFTDGGPPVVVAAGRLVAQKNFPLLLDAFARLRAGRAARLVILGEGPERERLESQARALGIDTDVALPGQVKNPYAAFARAALFTLSSDFEGLPTVLIEALACGCPVVSTDCPSGPAEILDRGRHGPLVPLGDAPALATAMAAVLDDPPPAEAVRARGHAFSQERSVTRHLDILGLTATAGEAAVTANASGGAG</sequence>
<dbReference type="AlphaFoldDB" id="A0A5B8RD59"/>
<protein>
    <submittedName>
        <fullName evidence="3">Glycosyltransferase Gtf1</fullName>
        <ecNumber evidence="3">2.4.1.-</ecNumber>
    </submittedName>
</protein>
<evidence type="ECO:0000259" key="1">
    <source>
        <dbReference type="Pfam" id="PF00534"/>
    </source>
</evidence>
<dbReference type="SUPFAM" id="SSF53756">
    <property type="entry name" value="UDP-Glycosyltransferase/glycogen phosphorylase"/>
    <property type="match status" value="1"/>
</dbReference>
<keyword evidence="3" id="KW-0808">Transferase</keyword>
<accession>A0A5B8RD59</accession>
<dbReference type="GO" id="GO:0016757">
    <property type="term" value="F:glycosyltransferase activity"/>
    <property type="evidence" value="ECO:0007669"/>
    <property type="project" value="UniProtKB-KW"/>
</dbReference>
<reference evidence="3" key="1">
    <citation type="submission" date="2019-06" db="EMBL/GenBank/DDBJ databases">
        <authorList>
            <person name="Murdoch R.W."/>
            <person name="Fathepure B."/>
        </authorList>
    </citation>
    <scope>NUCLEOTIDE SEQUENCE</scope>
</reference>
<dbReference type="Pfam" id="PF13439">
    <property type="entry name" value="Glyco_transf_4"/>
    <property type="match status" value="1"/>
</dbReference>
<dbReference type="Gene3D" id="3.40.50.2000">
    <property type="entry name" value="Glycogen Phosphorylase B"/>
    <property type="match status" value="2"/>
</dbReference>